<dbReference type="GO" id="GO:0005829">
    <property type="term" value="C:cytosol"/>
    <property type="evidence" value="ECO:0007669"/>
    <property type="project" value="TreeGrafter"/>
</dbReference>
<keyword evidence="9" id="KW-0413">Isomerase</keyword>
<evidence type="ECO:0000313" key="14">
    <source>
        <dbReference type="Proteomes" id="UP000515703"/>
    </source>
</evidence>
<proteinExistence type="inferred from homology"/>
<comment type="pathway">
    <text evidence="3">Carbohydrate metabolism; galactose metabolism.</text>
</comment>
<organism evidence="13 14">
    <name type="scientific">Anaerocolumna chitinilytica</name>
    <dbReference type="NCBI Taxonomy" id="1727145"/>
    <lineage>
        <taxon>Bacteria</taxon>
        <taxon>Bacillati</taxon>
        <taxon>Bacillota</taxon>
        <taxon>Clostridia</taxon>
        <taxon>Lachnospirales</taxon>
        <taxon>Lachnospiraceae</taxon>
        <taxon>Anaerocolumna</taxon>
    </lineage>
</organism>
<evidence type="ECO:0000256" key="8">
    <source>
        <dbReference type="ARBA" id="ARBA00023144"/>
    </source>
</evidence>
<evidence type="ECO:0000256" key="3">
    <source>
        <dbReference type="ARBA" id="ARBA00004947"/>
    </source>
</evidence>
<dbReference type="GO" id="GO:0006012">
    <property type="term" value="P:galactose metabolic process"/>
    <property type="evidence" value="ECO:0007669"/>
    <property type="project" value="UniProtKB-KW"/>
</dbReference>
<dbReference type="Gene3D" id="3.40.50.720">
    <property type="entry name" value="NAD(P)-binding Rossmann-like Domain"/>
    <property type="match status" value="1"/>
</dbReference>
<comment type="cofactor">
    <cofactor evidence="2">
        <name>NAD(+)</name>
        <dbReference type="ChEBI" id="CHEBI:57540"/>
    </cofactor>
</comment>
<evidence type="ECO:0000256" key="6">
    <source>
        <dbReference type="ARBA" id="ARBA00018569"/>
    </source>
</evidence>
<keyword evidence="7" id="KW-0520">NAD</keyword>
<comment type="similarity">
    <text evidence="4">Belongs to the NAD(P)-dependent epimerase/dehydratase family.</text>
</comment>
<evidence type="ECO:0000256" key="11">
    <source>
        <dbReference type="ARBA" id="ARBA00033067"/>
    </source>
</evidence>
<dbReference type="InterPro" id="IPR036291">
    <property type="entry name" value="NAD(P)-bd_dom_sf"/>
</dbReference>
<keyword evidence="14" id="KW-1185">Reference proteome</keyword>
<dbReference type="PANTHER" id="PTHR43725">
    <property type="entry name" value="UDP-GLUCOSE 4-EPIMERASE"/>
    <property type="match status" value="1"/>
</dbReference>
<evidence type="ECO:0000256" key="1">
    <source>
        <dbReference type="ARBA" id="ARBA00000083"/>
    </source>
</evidence>
<evidence type="ECO:0000256" key="9">
    <source>
        <dbReference type="ARBA" id="ARBA00023235"/>
    </source>
</evidence>
<dbReference type="InterPro" id="IPR001509">
    <property type="entry name" value="Epimerase_deHydtase"/>
</dbReference>
<evidence type="ECO:0000259" key="12">
    <source>
        <dbReference type="Pfam" id="PF01370"/>
    </source>
</evidence>
<sequence>MKVLVLGGTRYFGRHLVDELLLKQYDVTIATRGITADPFGNEVQRIKVDRTKEEDMKKAFLGKEYDIVYDDIAYSSNDIKYALDNISCKRYVFVSTISVYDELHMDTREEDFDPMKGKLIWCDREDFTYNIIKQHAERALFQEYAGRQSSVAVRFPFVIGKDDYTQRLFFYVDHIKKGIPMNVDNKKEMLGFIDSREAGRFLSFIGDNDFRGIINAASKGAVSVEEIINYTEEKTGKAAILSEEGDRAPYNGADSFSIDVSRGESTGFTFSEVRDWIWGLLDYYISL</sequence>
<evidence type="ECO:0000256" key="4">
    <source>
        <dbReference type="ARBA" id="ARBA00007637"/>
    </source>
</evidence>
<dbReference type="KEGG" id="acht:bsdcttw_39710"/>
<dbReference type="Proteomes" id="UP000515703">
    <property type="component" value="Chromosome"/>
</dbReference>
<evidence type="ECO:0000313" key="13">
    <source>
        <dbReference type="EMBL" id="BCK00931.1"/>
    </source>
</evidence>
<dbReference type="Pfam" id="PF01370">
    <property type="entry name" value="Epimerase"/>
    <property type="match status" value="1"/>
</dbReference>
<gene>
    <name evidence="13" type="ORF">bsdcttw_39710</name>
</gene>
<accession>A0A7I8DR81</accession>
<dbReference type="EC" id="5.1.3.2" evidence="5"/>
<name>A0A7I8DR81_9FIRM</name>
<keyword evidence="8" id="KW-0299">Galactose metabolism</keyword>
<dbReference type="GO" id="GO:0003978">
    <property type="term" value="F:UDP-glucose 4-epimerase activity"/>
    <property type="evidence" value="ECO:0007669"/>
    <property type="project" value="UniProtKB-EC"/>
</dbReference>
<dbReference type="AlphaFoldDB" id="A0A7I8DR81"/>
<evidence type="ECO:0000256" key="5">
    <source>
        <dbReference type="ARBA" id="ARBA00013189"/>
    </source>
</evidence>
<keyword evidence="8" id="KW-0119">Carbohydrate metabolism</keyword>
<dbReference type="RefSeq" id="WP_185256556.1">
    <property type="nucleotide sequence ID" value="NZ_AP023368.1"/>
</dbReference>
<evidence type="ECO:0000256" key="10">
    <source>
        <dbReference type="ARBA" id="ARBA00031367"/>
    </source>
</evidence>
<dbReference type="PANTHER" id="PTHR43725:SF47">
    <property type="entry name" value="UDP-GLUCOSE 4-EPIMERASE"/>
    <property type="match status" value="1"/>
</dbReference>
<dbReference type="SUPFAM" id="SSF51735">
    <property type="entry name" value="NAD(P)-binding Rossmann-fold domains"/>
    <property type="match status" value="1"/>
</dbReference>
<evidence type="ECO:0000256" key="7">
    <source>
        <dbReference type="ARBA" id="ARBA00023027"/>
    </source>
</evidence>
<reference evidence="13 14" key="1">
    <citation type="submission" date="2020-08" db="EMBL/GenBank/DDBJ databases">
        <title>Draft genome sequencing of an Anaerocolumna strain isolated from anoxic soil subjected to BSD treatment.</title>
        <authorList>
            <person name="Uek A."/>
            <person name="Tonouchi A."/>
        </authorList>
    </citation>
    <scope>NUCLEOTIDE SEQUENCE [LARGE SCALE GENOMIC DNA]</scope>
    <source>
        <strain evidence="13 14">CTTW</strain>
    </source>
</reference>
<protein>
    <recommendedName>
        <fullName evidence="6">UDP-glucose 4-epimerase</fullName>
        <ecNumber evidence="5">5.1.3.2</ecNumber>
    </recommendedName>
    <alternativeName>
        <fullName evidence="11">Galactowaldenase</fullName>
    </alternativeName>
    <alternativeName>
        <fullName evidence="10">UDP-galactose 4-epimerase</fullName>
    </alternativeName>
</protein>
<feature type="domain" description="NAD-dependent epimerase/dehydratase" evidence="12">
    <location>
        <begin position="3"/>
        <end position="105"/>
    </location>
</feature>
<evidence type="ECO:0000256" key="2">
    <source>
        <dbReference type="ARBA" id="ARBA00001911"/>
    </source>
</evidence>
<reference evidence="13 14" key="2">
    <citation type="submission" date="2020-08" db="EMBL/GenBank/DDBJ databases">
        <authorList>
            <person name="Ueki A."/>
            <person name="Tonouchi A."/>
        </authorList>
    </citation>
    <scope>NUCLEOTIDE SEQUENCE [LARGE SCALE GENOMIC DNA]</scope>
    <source>
        <strain evidence="13 14">CTTW</strain>
    </source>
</reference>
<comment type="catalytic activity">
    <reaction evidence="1">
        <text>UDP-alpha-D-glucose = UDP-alpha-D-galactose</text>
        <dbReference type="Rhea" id="RHEA:22168"/>
        <dbReference type="ChEBI" id="CHEBI:58885"/>
        <dbReference type="ChEBI" id="CHEBI:66914"/>
        <dbReference type="EC" id="5.1.3.2"/>
    </reaction>
</comment>
<dbReference type="EMBL" id="AP023368">
    <property type="protein sequence ID" value="BCK00931.1"/>
    <property type="molecule type" value="Genomic_DNA"/>
</dbReference>